<dbReference type="SUPFAM" id="SSF53067">
    <property type="entry name" value="Actin-like ATPase domain"/>
    <property type="match status" value="2"/>
</dbReference>
<reference evidence="2" key="4">
    <citation type="journal article" date="2015" name="G3 (Bethesda)">
        <title>Genome sequences of three phytopathogenic species of the Magnaporthaceae family of fungi.</title>
        <authorList>
            <person name="Okagaki L.H."/>
            <person name="Nunes C.C."/>
            <person name="Sailsbery J."/>
            <person name="Clay B."/>
            <person name="Brown D."/>
            <person name="John T."/>
            <person name="Oh Y."/>
            <person name="Young N."/>
            <person name="Fitzgerald M."/>
            <person name="Haas B.J."/>
            <person name="Zeng Q."/>
            <person name="Young S."/>
            <person name="Adiconis X."/>
            <person name="Fan L."/>
            <person name="Levin J.Z."/>
            <person name="Mitchell T.K."/>
            <person name="Okubara P.A."/>
            <person name="Farman M.L."/>
            <person name="Kohn L.M."/>
            <person name="Birren B."/>
            <person name="Ma L.-J."/>
            <person name="Dean R.A."/>
        </authorList>
    </citation>
    <scope>NUCLEOTIDE SEQUENCE</scope>
    <source>
        <strain evidence="2">ATCC 64411 / 73-15</strain>
    </source>
</reference>
<dbReference type="OrthoDB" id="2394218at2759"/>
<dbReference type="STRING" id="644358.A0A0C4DPZ2"/>
<dbReference type="PANTHER" id="PTHR42749">
    <property type="entry name" value="CELL SHAPE-DETERMINING PROTEIN MREB"/>
    <property type="match status" value="1"/>
</dbReference>
<dbReference type="Gene3D" id="3.30.420.40">
    <property type="match status" value="2"/>
</dbReference>
<sequence>MTSKGKQAEEPDVLVCIDIGTSETKCVLRIRGQTFPVIVDQYPGADPLRQTTPTTMAYMGGVPVGWGCTAVEKALKSPREVEWYTEMKRGFPSSRISDINGSGKERSAMSLYRDFLRCLYSFLGNYWSDNRGFGICHWGEASLKFIFSVPAAGDPKAATRAIIDAAKQAGYAQHPAGCTFAAGVFTESEASAAFALQATHDRHKFTAGDVALVVDVGGSTSDICLFATRVGVKEGKATKKDKDAGPQNEPLVQEMDRLEAVSGEYIGGTVIDDRLRESLGTALSLSGVENWRQLAMVLTHRDDFFTFKTKVSGDLKTPTRGVMLPIYTDRRPVVRQSAAGYHSSDGVQVLDAHNIYISGERLEAEFDRQLELVRGQADRAIEDLFAKAELRALHATKRGASASSETARWGENLSLMLLSGGLGGAPRTKQWLERALGQDHESQVHTNIPRLKIAVSSEPQLCVALGLAEVHKMRQDKEAYATTSWGRSILRWLAGK</sequence>
<dbReference type="VEuPathDB" id="FungiDB:MAPG_01923"/>
<reference evidence="1" key="3">
    <citation type="submission" date="2011-03" db="EMBL/GenBank/DDBJ databases">
        <title>Annotation of Magnaporthe poae ATCC 64411.</title>
        <authorList>
            <person name="Ma L.-J."/>
            <person name="Dead R."/>
            <person name="Young S.K."/>
            <person name="Zeng Q."/>
            <person name="Gargeya S."/>
            <person name="Fitzgerald M."/>
            <person name="Haas B."/>
            <person name="Abouelleil A."/>
            <person name="Alvarado L."/>
            <person name="Arachchi H.M."/>
            <person name="Berlin A."/>
            <person name="Brown A."/>
            <person name="Chapman S.B."/>
            <person name="Chen Z."/>
            <person name="Dunbar C."/>
            <person name="Freedman E."/>
            <person name="Gearin G."/>
            <person name="Gellesch M."/>
            <person name="Goldberg J."/>
            <person name="Griggs A."/>
            <person name="Gujja S."/>
            <person name="Heiman D."/>
            <person name="Howarth C."/>
            <person name="Larson L."/>
            <person name="Lui A."/>
            <person name="MacDonald P.J.P."/>
            <person name="Mehta T."/>
            <person name="Montmayeur A."/>
            <person name="Murphy C."/>
            <person name="Neiman D."/>
            <person name="Pearson M."/>
            <person name="Priest M."/>
            <person name="Roberts A."/>
            <person name="Saif S."/>
            <person name="Shea T."/>
            <person name="Shenoy N."/>
            <person name="Sisk P."/>
            <person name="Stolte C."/>
            <person name="Sykes S."/>
            <person name="Yandava C."/>
            <person name="Wortman J."/>
            <person name="Nusbaum C."/>
            <person name="Birren B."/>
        </authorList>
    </citation>
    <scope>NUCLEOTIDE SEQUENCE</scope>
    <source>
        <strain evidence="1">ATCC 64411</strain>
    </source>
</reference>
<dbReference type="AlphaFoldDB" id="A0A0C4DPZ2"/>
<proteinExistence type="predicted"/>
<reference evidence="2" key="5">
    <citation type="submission" date="2015-06" db="UniProtKB">
        <authorList>
            <consortium name="EnsemblFungi"/>
        </authorList>
    </citation>
    <scope>IDENTIFICATION</scope>
    <source>
        <strain evidence="2">ATCC 64411</strain>
    </source>
</reference>
<dbReference type="EMBL" id="GL876967">
    <property type="protein sequence ID" value="KLU82855.1"/>
    <property type="molecule type" value="Genomic_DNA"/>
</dbReference>
<evidence type="ECO:0000313" key="2">
    <source>
        <dbReference type="EnsemblFungi" id="MAPG_01923T0"/>
    </source>
</evidence>
<dbReference type="CDD" id="cd10170">
    <property type="entry name" value="ASKHA_NBD_HSP70"/>
    <property type="match status" value="1"/>
</dbReference>
<dbReference type="EMBL" id="ADBL01000481">
    <property type="status" value="NOT_ANNOTATED_CDS"/>
    <property type="molecule type" value="Genomic_DNA"/>
</dbReference>
<reference evidence="3" key="2">
    <citation type="submission" date="2010-05" db="EMBL/GenBank/DDBJ databases">
        <title>The genome sequence of Magnaporthe poae strain ATCC 64411.</title>
        <authorList>
            <person name="Ma L.-J."/>
            <person name="Dead R."/>
            <person name="Young S."/>
            <person name="Zeng Q."/>
            <person name="Koehrsen M."/>
            <person name="Alvarado L."/>
            <person name="Berlin A."/>
            <person name="Chapman S.B."/>
            <person name="Chen Z."/>
            <person name="Freedman E."/>
            <person name="Gellesch M."/>
            <person name="Goldberg J."/>
            <person name="Griggs A."/>
            <person name="Gujja S."/>
            <person name="Heilman E.R."/>
            <person name="Heiman D."/>
            <person name="Hepburn T."/>
            <person name="Howarth C."/>
            <person name="Jen D."/>
            <person name="Larson L."/>
            <person name="Mehta T."/>
            <person name="Neiman D."/>
            <person name="Pearson M."/>
            <person name="Roberts A."/>
            <person name="Saif S."/>
            <person name="Shea T."/>
            <person name="Shenoy N."/>
            <person name="Sisk P."/>
            <person name="Stolte C."/>
            <person name="Sykes S."/>
            <person name="Walk T."/>
            <person name="White J."/>
            <person name="Yandava C."/>
            <person name="Haas B."/>
            <person name="Nusbaum C."/>
            <person name="Birren B."/>
        </authorList>
    </citation>
    <scope>NUCLEOTIDE SEQUENCE [LARGE SCALE GENOMIC DNA]</scope>
    <source>
        <strain evidence="3">ATCC 64411 / 73-15</strain>
    </source>
</reference>
<protein>
    <recommendedName>
        <fullName evidence="4">Hsp70-like protein</fullName>
    </recommendedName>
</protein>
<accession>A0A0C4DPZ2</accession>
<evidence type="ECO:0008006" key="4">
    <source>
        <dbReference type="Google" id="ProtNLM"/>
    </source>
</evidence>
<organism evidence="2 3">
    <name type="scientific">Magnaporthiopsis poae (strain ATCC 64411 / 73-15)</name>
    <name type="common">Kentucky bluegrass fungus</name>
    <name type="synonym">Magnaporthe poae</name>
    <dbReference type="NCBI Taxonomy" id="644358"/>
    <lineage>
        <taxon>Eukaryota</taxon>
        <taxon>Fungi</taxon>
        <taxon>Dikarya</taxon>
        <taxon>Ascomycota</taxon>
        <taxon>Pezizomycotina</taxon>
        <taxon>Sordariomycetes</taxon>
        <taxon>Sordariomycetidae</taxon>
        <taxon>Magnaporthales</taxon>
        <taxon>Magnaporthaceae</taxon>
        <taxon>Magnaporthiopsis</taxon>
    </lineage>
</organism>
<reference evidence="1" key="1">
    <citation type="submission" date="2010-05" db="EMBL/GenBank/DDBJ databases">
        <title>The Genome Sequence of Magnaporthe poae strain ATCC 64411.</title>
        <authorList>
            <consortium name="The Broad Institute Genome Sequencing Platform"/>
            <consortium name="Broad Institute Genome Sequencing Center for Infectious Disease"/>
            <person name="Ma L.-J."/>
            <person name="Dead R."/>
            <person name="Young S."/>
            <person name="Zeng Q."/>
            <person name="Koehrsen M."/>
            <person name="Alvarado L."/>
            <person name="Berlin A."/>
            <person name="Chapman S.B."/>
            <person name="Chen Z."/>
            <person name="Freedman E."/>
            <person name="Gellesch M."/>
            <person name="Goldberg J."/>
            <person name="Griggs A."/>
            <person name="Gujja S."/>
            <person name="Heilman E.R."/>
            <person name="Heiman D."/>
            <person name="Hepburn T."/>
            <person name="Howarth C."/>
            <person name="Jen D."/>
            <person name="Larson L."/>
            <person name="Mehta T."/>
            <person name="Neiman D."/>
            <person name="Pearson M."/>
            <person name="Roberts A."/>
            <person name="Saif S."/>
            <person name="Shea T."/>
            <person name="Shenoy N."/>
            <person name="Sisk P."/>
            <person name="Stolte C."/>
            <person name="Sykes S."/>
            <person name="Walk T."/>
            <person name="White J."/>
            <person name="Yandava C."/>
            <person name="Haas B."/>
            <person name="Nusbaum C."/>
            <person name="Birren B."/>
        </authorList>
    </citation>
    <scope>NUCLEOTIDE SEQUENCE</scope>
    <source>
        <strain evidence="1">ATCC 64411</strain>
    </source>
</reference>
<evidence type="ECO:0000313" key="3">
    <source>
        <dbReference type="Proteomes" id="UP000011715"/>
    </source>
</evidence>
<evidence type="ECO:0000313" key="1">
    <source>
        <dbReference type="EMBL" id="KLU82855.1"/>
    </source>
</evidence>
<dbReference type="EnsemblFungi" id="MAPG_01923T0">
    <property type="protein sequence ID" value="MAPG_01923T0"/>
    <property type="gene ID" value="MAPG_01923"/>
</dbReference>
<dbReference type="PANTHER" id="PTHR42749:SF1">
    <property type="entry name" value="CELL SHAPE-DETERMINING PROTEIN MREB"/>
    <property type="match status" value="1"/>
</dbReference>
<dbReference type="InterPro" id="IPR043129">
    <property type="entry name" value="ATPase_NBD"/>
</dbReference>
<gene>
    <name evidence="1" type="ORF">MAPG_01923</name>
</gene>
<name>A0A0C4DPZ2_MAGP6</name>
<dbReference type="Proteomes" id="UP000011715">
    <property type="component" value="Unassembled WGS sequence"/>
</dbReference>
<keyword evidence="3" id="KW-1185">Reference proteome</keyword>